<sequence>MANAENLCELYEKYNRREFVHPDPLEFLYDYKELRDREIVGLIASCLAYGAVRQILKSVSAVLKRMESPYEFLRTTDRDSLLEIFKEFKHRFTTGEELATMLWGVKLALEKFGSLKECFEMGLKPEHDNITPALADFARELSSPFERRPRSLLPSPDLGSACKRLNLFLRWMVRIDAVDPGGWDDVPRTKLIIPLDVHMHRISRQLGLTTRKQADLRTAYEITAAFRKIEPEDPIRYDFVLTRLGIRDDLDPEEFLQSCRMKASEGKGAYRPT</sequence>
<dbReference type="AlphaFoldDB" id="A0A9D6V4J8"/>
<dbReference type="InterPro" id="IPR011257">
    <property type="entry name" value="DNA_glycosylase"/>
</dbReference>
<dbReference type="NCBIfam" id="TIGR02757">
    <property type="entry name" value="TIGR02757 family protein"/>
    <property type="match status" value="1"/>
</dbReference>
<comment type="caution">
    <text evidence="1">The sequence shown here is derived from an EMBL/GenBank/DDBJ whole genome shotgun (WGS) entry which is preliminary data.</text>
</comment>
<dbReference type="Pfam" id="PF09674">
    <property type="entry name" value="DUF2400"/>
    <property type="match status" value="1"/>
</dbReference>
<evidence type="ECO:0000313" key="2">
    <source>
        <dbReference type="Proteomes" id="UP000807825"/>
    </source>
</evidence>
<dbReference type="GO" id="GO:0003824">
    <property type="term" value="F:catalytic activity"/>
    <property type="evidence" value="ECO:0007669"/>
    <property type="project" value="InterPro"/>
</dbReference>
<organism evidence="1 2">
    <name type="scientific">Desulfomonile tiedjei</name>
    <dbReference type="NCBI Taxonomy" id="2358"/>
    <lineage>
        <taxon>Bacteria</taxon>
        <taxon>Pseudomonadati</taxon>
        <taxon>Thermodesulfobacteriota</taxon>
        <taxon>Desulfomonilia</taxon>
        <taxon>Desulfomonilales</taxon>
        <taxon>Desulfomonilaceae</taxon>
        <taxon>Desulfomonile</taxon>
    </lineage>
</organism>
<reference evidence="1" key="1">
    <citation type="submission" date="2020-07" db="EMBL/GenBank/DDBJ databases">
        <title>Huge and variable diversity of episymbiotic CPR bacteria and DPANN archaea in groundwater ecosystems.</title>
        <authorList>
            <person name="He C.Y."/>
            <person name="Keren R."/>
            <person name="Whittaker M."/>
            <person name="Farag I.F."/>
            <person name="Doudna J."/>
            <person name="Cate J.H.D."/>
            <person name="Banfield J.F."/>
        </authorList>
    </citation>
    <scope>NUCLEOTIDE SEQUENCE</scope>
    <source>
        <strain evidence="1">NC_groundwater_1664_Pr3_B-0.1um_52_9</strain>
    </source>
</reference>
<dbReference type="GO" id="GO:0006281">
    <property type="term" value="P:DNA repair"/>
    <property type="evidence" value="ECO:0007669"/>
    <property type="project" value="InterPro"/>
</dbReference>
<dbReference type="Proteomes" id="UP000807825">
    <property type="component" value="Unassembled WGS sequence"/>
</dbReference>
<accession>A0A9D6V4J8</accession>
<name>A0A9D6V4J8_9BACT</name>
<gene>
    <name evidence="1" type="ORF">HY912_20905</name>
</gene>
<protein>
    <submittedName>
        <fullName evidence="1">TIGR02757 family protein</fullName>
    </submittedName>
</protein>
<proteinExistence type="predicted"/>
<dbReference type="InterPro" id="IPR014127">
    <property type="entry name" value="CHP02757"/>
</dbReference>
<dbReference type="SUPFAM" id="SSF48150">
    <property type="entry name" value="DNA-glycosylase"/>
    <property type="match status" value="1"/>
</dbReference>
<evidence type="ECO:0000313" key="1">
    <source>
        <dbReference type="EMBL" id="MBI5251960.1"/>
    </source>
</evidence>
<dbReference type="EMBL" id="JACRDE010000546">
    <property type="protein sequence ID" value="MBI5251960.1"/>
    <property type="molecule type" value="Genomic_DNA"/>
</dbReference>